<accession>A0AAV7VTH6</accession>
<evidence type="ECO:0000313" key="3">
    <source>
        <dbReference type="Proteomes" id="UP001066276"/>
    </source>
</evidence>
<dbReference type="EMBL" id="JANPWB010000003">
    <property type="protein sequence ID" value="KAJ1203980.1"/>
    <property type="molecule type" value="Genomic_DNA"/>
</dbReference>
<proteinExistence type="predicted"/>
<dbReference type="Proteomes" id="UP001066276">
    <property type="component" value="Chromosome 2_1"/>
</dbReference>
<dbReference type="AlphaFoldDB" id="A0AAV7VTH6"/>
<evidence type="ECO:0000256" key="1">
    <source>
        <dbReference type="SAM" id="MobiDB-lite"/>
    </source>
</evidence>
<evidence type="ECO:0000313" key="2">
    <source>
        <dbReference type="EMBL" id="KAJ1203980.1"/>
    </source>
</evidence>
<gene>
    <name evidence="2" type="ORF">NDU88_007761</name>
</gene>
<reference evidence="2" key="1">
    <citation type="journal article" date="2022" name="bioRxiv">
        <title>Sequencing and chromosome-scale assembly of the giantPleurodeles waltlgenome.</title>
        <authorList>
            <person name="Brown T."/>
            <person name="Elewa A."/>
            <person name="Iarovenko S."/>
            <person name="Subramanian E."/>
            <person name="Araus A.J."/>
            <person name="Petzold A."/>
            <person name="Susuki M."/>
            <person name="Suzuki K.-i.T."/>
            <person name="Hayashi T."/>
            <person name="Toyoda A."/>
            <person name="Oliveira C."/>
            <person name="Osipova E."/>
            <person name="Leigh N.D."/>
            <person name="Simon A."/>
            <person name="Yun M.H."/>
        </authorList>
    </citation>
    <scope>NUCLEOTIDE SEQUENCE</scope>
    <source>
        <strain evidence="2">20211129_DDA</strain>
        <tissue evidence="2">Liver</tissue>
    </source>
</reference>
<comment type="caution">
    <text evidence="2">The sequence shown here is derived from an EMBL/GenBank/DDBJ whole genome shotgun (WGS) entry which is preliminary data.</text>
</comment>
<protein>
    <submittedName>
        <fullName evidence="2">Uncharacterized protein</fullName>
    </submittedName>
</protein>
<sequence length="75" mass="8450">MEQKVEIMGNTCNSGSMAAWFFPESPQGAPSRKQRKMGRGIGEQEPRPIERHKRIPPLQRRKAKTPAGKVHLLGE</sequence>
<name>A0AAV7VTH6_PLEWA</name>
<keyword evidence="3" id="KW-1185">Reference proteome</keyword>
<organism evidence="2 3">
    <name type="scientific">Pleurodeles waltl</name>
    <name type="common">Iberian ribbed newt</name>
    <dbReference type="NCBI Taxonomy" id="8319"/>
    <lineage>
        <taxon>Eukaryota</taxon>
        <taxon>Metazoa</taxon>
        <taxon>Chordata</taxon>
        <taxon>Craniata</taxon>
        <taxon>Vertebrata</taxon>
        <taxon>Euteleostomi</taxon>
        <taxon>Amphibia</taxon>
        <taxon>Batrachia</taxon>
        <taxon>Caudata</taxon>
        <taxon>Salamandroidea</taxon>
        <taxon>Salamandridae</taxon>
        <taxon>Pleurodelinae</taxon>
        <taxon>Pleurodeles</taxon>
    </lineage>
</organism>
<feature type="compositionally biased region" description="Basic residues" evidence="1">
    <location>
        <begin position="50"/>
        <end position="64"/>
    </location>
</feature>
<feature type="region of interest" description="Disordered" evidence="1">
    <location>
        <begin position="1"/>
        <end position="75"/>
    </location>
</feature>